<dbReference type="InterPro" id="IPR036788">
    <property type="entry name" value="T_IF-3_C_sf"/>
</dbReference>
<dbReference type="Gene3D" id="3.10.20.80">
    <property type="entry name" value="Translation initiation factor 3 (IF-3), N-terminal domain"/>
    <property type="match status" value="1"/>
</dbReference>
<dbReference type="AlphaFoldDB" id="A0A2Z6B0U1"/>
<organism evidence="9 10">
    <name type="scientific">Desulfovibrio ferrophilus</name>
    <dbReference type="NCBI Taxonomy" id="241368"/>
    <lineage>
        <taxon>Bacteria</taxon>
        <taxon>Pseudomonadati</taxon>
        <taxon>Thermodesulfobacteriota</taxon>
        <taxon>Desulfovibrionia</taxon>
        <taxon>Desulfovibrionales</taxon>
        <taxon>Desulfovibrionaceae</taxon>
        <taxon>Desulfovibrio</taxon>
    </lineage>
</organism>
<dbReference type="InterPro" id="IPR019813">
    <property type="entry name" value="Translation_initiation_fac3_CS"/>
</dbReference>
<dbReference type="InterPro" id="IPR001288">
    <property type="entry name" value="Translation_initiation_fac_3"/>
</dbReference>
<evidence type="ECO:0000259" key="8">
    <source>
        <dbReference type="Pfam" id="PF05198"/>
    </source>
</evidence>
<dbReference type="GO" id="GO:0043022">
    <property type="term" value="F:ribosome binding"/>
    <property type="evidence" value="ECO:0007669"/>
    <property type="project" value="UniProtKB-ARBA"/>
</dbReference>
<keyword evidence="3 4" id="KW-0648">Protein biosynthesis</keyword>
<dbReference type="GO" id="GO:0016020">
    <property type="term" value="C:membrane"/>
    <property type="evidence" value="ECO:0007669"/>
    <property type="project" value="TreeGrafter"/>
</dbReference>
<dbReference type="SUPFAM" id="SSF55200">
    <property type="entry name" value="Translation initiation factor IF3, C-terminal domain"/>
    <property type="match status" value="1"/>
</dbReference>
<evidence type="ECO:0000313" key="9">
    <source>
        <dbReference type="EMBL" id="BBD09129.1"/>
    </source>
</evidence>
<dbReference type="HAMAP" id="MF_00080">
    <property type="entry name" value="IF_3"/>
    <property type="match status" value="1"/>
</dbReference>
<reference evidence="9 10" key="1">
    <citation type="journal article" date="2018" name="Sci. Adv.">
        <title>Multi-heme cytochromes provide a pathway for survival in energy-limited environments.</title>
        <authorList>
            <person name="Deng X."/>
            <person name="Dohmae N."/>
            <person name="Nealson K.H."/>
            <person name="Hashimoto K."/>
            <person name="Okamoto A."/>
        </authorList>
    </citation>
    <scope>NUCLEOTIDE SEQUENCE [LARGE SCALE GENOMIC DNA]</scope>
    <source>
        <strain evidence="9 10">IS5</strain>
    </source>
</reference>
<dbReference type="FunFam" id="3.10.20.80:FF:000001">
    <property type="entry name" value="Translation initiation factor IF-3"/>
    <property type="match status" value="1"/>
</dbReference>
<keyword evidence="4" id="KW-0963">Cytoplasm</keyword>
<evidence type="ECO:0000256" key="5">
    <source>
        <dbReference type="NCBIfam" id="TIGR00168"/>
    </source>
</evidence>
<evidence type="ECO:0000256" key="2">
    <source>
        <dbReference type="ARBA" id="ARBA00022540"/>
    </source>
</evidence>
<evidence type="ECO:0000313" key="10">
    <source>
        <dbReference type="Proteomes" id="UP000269883"/>
    </source>
</evidence>
<evidence type="ECO:0000259" key="7">
    <source>
        <dbReference type="Pfam" id="PF00707"/>
    </source>
</evidence>
<dbReference type="EMBL" id="AP017378">
    <property type="protein sequence ID" value="BBD09129.1"/>
    <property type="molecule type" value="Genomic_DNA"/>
</dbReference>
<dbReference type="GO" id="GO:0005829">
    <property type="term" value="C:cytosol"/>
    <property type="evidence" value="ECO:0007669"/>
    <property type="project" value="TreeGrafter"/>
</dbReference>
<feature type="domain" description="Translation initiation factor 3 N-terminal" evidence="8">
    <location>
        <begin position="2"/>
        <end position="64"/>
    </location>
</feature>
<dbReference type="Pfam" id="PF05198">
    <property type="entry name" value="IF3_N"/>
    <property type="match status" value="1"/>
</dbReference>
<dbReference type="Proteomes" id="UP000269883">
    <property type="component" value="Chromosome"/>
</dbReference>
<dbReference type="GO" id="GO:0032790">
    <property type="term" value="P:ribosome disassembly"/>
    <property type="evidence" value="ECO:0007669"/>
    <property type="project" value="TreeGrafter"/>
</dbReference>
<feature type="domain" description="Translation initiation factor 3 C-terminal" evidence="7">
    <location>
        <begin position="71"/>
        <end position="155"/>
    </location>
</feature>
<dbReference type="Pfam" id="PF00707">
    <property type="entry name" value="IF3_C"/>
    <property type="match status" value="1"/>
</dbReference>
<dbReference type="GO" id="GO:0003743">
    <property type="term" value="F:translation initiation factor activity"/>
    <property type="evidence" value="ECO:0007669"/>
    <property type="project" value="UniProtKB-UniRule"/>
</dbReference>
<dbReference type="FunFam" id="3.30.110.10:FF:000001">
    <property type="entry name" value="Translation initiation factor IF-3"/>
    <property type="match status" value="1"/>
</dbReference>
<name>A0A2Z6B0U1_9BACT</name>
<dbReference type="PANTHER" id="PTHR10938:SF0">
    <property type="entry name" value="TRANSLATION INITIATION FACTOR IF-3, MITOCHONDRIAL"/>
    <property type="match status" value="1"/>
</dbReference>
<dbReference type="NCBIfam" id="TIGR00168">
    <property type="entry name" value="infC"/>
    <property type="match status" value="1"/>
</dbReference>
<sequence>MREVRVIGADGEQAGIMATQDALQMAMDLGLDLVEVAPNSRPPVCKIMDYGRYKYQLQKKQQEARRKQSTVQIKEIKVRPKTDDHDFNTKLKHVLRFLEGGDRVKVTVFFRGREIVHKDRGMMILQRMVEAVGDLAKVEQQPRSEGRTMSLLLAPIKLQQP</sequence>
<comment type="similarity">
    <text evidence="1 4 6">Belongs to the IF-3 family.</text>
</comment>
<dbReference type="PANTHER" id="PTHR10938">
    <property type="entry name" value="TRANSLATION INITIATION FACTOR IF-3"/>
    <property type="match status" value="1"/>
</dbReference>
<dbReference type="Gene3D" id="3.30.110.10">
    <property type="entry name" value="Translation initiation factor 3 (IF-3), C-terminal domain"/>
    <property type="match status" value="1"/>
</dbReference>
<dbReference type="KEGG" id="dfl:DFE_2403"/>
<comment type="subcellular location">
    <subcellularLocation>
        <location evidence="4 6">Cytoplasm</location>
    </subcellularLocation>
</comment>
<comment type="function">
    <text evidence="4 6">IF-3 binds to the 30S ribosomal subunit and shifts the equilibrium between 70S ribosomes and their 50S and 30S subunits in favor of the free subunits, thus enhancing the availability of 30S subunits on which protein synthesis initiation begins.</text>
</comment>
<keyword evidence="10" id="KW-1185">Reference proteome</keyword>
<comment type="subunit">
    <text evidence="4 6">Monomer.</text>
</comment>
<gene>
    <name evidence="4 9" type="primary">infC</name>
    <name evidence="9" type="ORF">DFE_2403</name>
</gene>
<evidence type="ECO:0000256" key="3">
    <source>
        <dbReference type="ARBA" id="ARBA00022917"/>
    </source>
</evidence>
<dbReference type="InterPro" id="IPR036787">
    <property type="entry name" value="T_IF-3_N_sf"/>
</dbReference>
<evidence type="ECO:0000256" key="4">
    <source>
        <dbReference type="HAMAP-Rule" id="MF_00080"/>
    </source>
</evidence>
<protein>
    <recommendedName>
        <fullName evidence="4 5">Translation initiation factor IF-3</fullName>
    </recommendedName>
</protein>
<proteinExistence type="inferred from homology"/>
<accession>A0A2Z6B0U1</accession>
<evidence type="ECO:0000256" key="1">
    <source>
        <dbReference type="ARBA" id="ARBA00005439"/>
    </source>
</evidence>
<dbReference type="SUPFAM" id="SSF54364">
    <property type="entry name" value="Translation initiation factor IF3, N-terminal domain"/>
    <property type="match status" value="1"/>
</dbReference>
<keyword evidence="2 4" id="KW-0396">Initiation factor</keyword>
<dbReference type="InterPro" id="IPR019814">
    <property type="entry name" value="Translation_initiation_fac_3_N"/>
</dbReference>
<dbReference type="InterPro" id="IPR019815">
    <property type="entry name" value="Translation_initiation_fac_3_C"/>
</dbReference>
<evidence type="ECO:0000256" key="6">
    <source>
        <dbReference type="RuleBase" id="RU000646"/>
    </source>
</evidence>
<dbReference type="PROSITE" id="PS00938">
    <property type="entry name" value="IF3"/>
    <property type="match status" value="1"/>
</dbReference>